<feature type="region of interest" description="Disordered" evidence="1">
    <location>
        <begin position="112"/>
        <end position="134"/>
    </location>
</feature>
<feature type="compositionally biased region" description="Basic and acidic residues" evidence="1">
    <location>
        <begin position="119"/>
        <end position="128"/>
    </location>
</feature>
<accession>A0AAV1H8T1</accession>
<dbReference type="EMBL" id="OY660883">
    <property type="protein sequence ID" value="CAJ1081839.1"/>
    <property type="molecule type" value="Genomic_DNA"/>
</dbReference>
<proteinExistence type="predicted"/>
<name>A0AAV1H8T1_XYRNO</name>
<dbReference type="Proteomes" id="UP001178508">
    <property type="component" value="Chromosome 20"/>
</dbReference>
<reference evidence="2" key="1">
    <citation type="submission" date="2023-08" db="EMBL/GenBank/DDBJ databases">
        <authorList>
            <person name="Alioto T."/>
            <person name="Alioto T."/>
            <person name="Gomez Garrido J."/>
        </authorList>
    </citation>
    <scope>NUCLEOTIDE SEQUENCE</scope>
</reference>
<gene>
    <name evidence="2" type="ORF">XNOV1_A040228</name>
</gene>
<protein>
    <submittedName>
        <fullName evidence="2">Uncharacterized protein</fullName>
    </submittedName>
</protein>
<organism evidence="2 3">
    <name type="scientific">Xyrichtys novacula</name>
    <name type="common">Pearly razorfish</name>
    <name type="synonym">Hemipteronotus novacula</name>
    <dbReference type="NCBI Taxonomy" id="13765"/>
    <lineage>
        <taxon>Eukaryota</taxon>
        <taxon>Metazoa</taxon>
        <taxon>Chordata</taxon>
        <taxon>Craniata</taxon>
        <taxon>Vertebrata</taxon>
        <taxon>Euteleostomi</taxon>
        <taxon>Actinopterygii</taxon>
        <taxon>Neopterygii</taxon>
        <taxon>Teleostei</taxon>
        <taxon>Neoteleostei</taxon>
        <taxon>Acanthomorphata</taxon>
        <taxon>Eupercaria</taxon>
        <taxon>Labriformes</taxon>
        <taxon>Labridae</taxon>
        <taxon>Xyrichtys</taxon>
    </lineage>
</organism>
<evidence type="ECO:0000313" key="2">
    <source>
        <dbReference type="EMBL" id="CAJ1081839.1"/>
    </source>
</evidence>
<keyword evidence="3" id="KW-1185">Reference proteome</keyword>
<evidence type="ECO:0000313" key="3">
    <source>
        <dbReference type="Proteomes" id="UP001178508"/>
    </source>
</evidence>
<sequence length="134" mass="15151">MVSPFFRVFSEDAGFSNMRSHSSAGSDTFLELQLQTSGQGIGLIKMFLSVTQSLCRLHSSEGGFKEEEEEEADMERKRRKECMKATCFDKRCVLVCQRRYNQSLSLCQVTADSKSAPYETHRLEEQTSHKPGPG</sequence>
<evidence type="ECO:0000256" key="1">
    <source>
        <dbReference type="SAM" id="MobiDB-lite"/>
    </source>
</evidence>
<dbReference type="AlphaFoldDB" id="A0AAV1H8T1"/>